<dbReference type="PROSITE" id="PS50135">
    <property type="entry name" value="ZF_ZZ_2"/>
    <property type="match status" value="1"/>
</dbReference>
<keyword evidence="8" id="KW-1185">Reference proteome</keyword>
<dbReference type="GO" id="GO:0008270">
    <property type="term" value="F:zinc ion binding"/>
    <property type="evidence" value="ECO:0007669"/>
    <property type="project" value="UniProtKB-KW"/>
</dbReference>
<dbReference type="CDD" id="cd02341">
    <property type="entry name" value="ZZ_ZZZ3"/>
    <property type="match status" value="1"/>
</dbReference>
<dbReference type="PANTHER" id="PTHR20930:SF0">
    <property type="entry name" value="PROTEIN ILRUN"/>
    <property type="match status" value="1"/>
</dbReference>
<proteinExistence type="predicted"/>
<dbReference type="CDD" id="cd14947">
    <property type="entry name" value="NBR1_like"/>
    <property type="match status" value="1"/>
</dbReference>
<dbReference type="CDD" id="cd02249">
    <property type="entry name" value="ZZ"/>
    <property type="match status" value="1"/>
</dbReference>
<dbReference type="InterPro" id="IPR000433">
    <property type="entry name" value="Znf_ZZ"/>
</dbReference>
<feature type="domain" description="ZZ-type" evidence="6">
    <location>
        <begin position="453"/>
        <end position="507"/>
    </location>
</feature>
<dbReference type="InterPro" id="IPR032350">
    <property type="entry name" value="Nbr1_FW"/>
</dbReference>
<evidence type="ECO:0000259" key="6">
    <source>
        <dbReference type="PROSITE" id="PS50135"/>
    </source>
</evidence>
<reference evidence="7" key="2">
    <citation type="submission" date="2023-06" db="EMBL/GenBank/DDBJ databases">
        <authorList>
            <consortium name="Lawrence Berkeley National Laboratory"/>
            <person name="Mondo S.J."/>
            <person name="Hensen N."/>
            <person name="Bonometti L."/>
            <person name="Westerberg I."/>
            <person name="Brannstrom I.O."/>
            <person name="Guillou S."/>
            <person name="Cros-Aarteil S."/>
            <person name="Calhoun S."/>
            <person name="Haridas S."/>
            <person name="Kuo A."/>
            <person name="Pangilinan J."/>
            <person name="Riley R."/>
            <person name="Labutti K."/>
            <person name="Andreopoulos B."/>
            <person name="Lipzen A."/>
            <person name="Chen C."/>
            <person name="Yanf M."/>
            <person name="Daum C."/>
            <person name="Ng V."/>
            <person name="Clum A."/>
            <person name="Steindorff A."/>
            <person name="Ohm R."/>
            <person name="Martin F."/>
            <person name="Silar P."/>
            <person name="Natvig D."/>
            <person name="Lalanne C."/>
            <person name="Gautier V."/>
            <person name="Ament-Velasquez S.L."/>
            <person name="Kruys A."/>
            <person name="Hutchinson M.I."/>
            <person name="Powell A.J."/>
            <person name="Barry K."/>
            <person name="Miller A.N."/>
            <person name="Grigoriev I.V."/>
            <person name="Debuchy R."/>
            <person name="Gladieux P."/>
            <person name="Thoren M.H."/>
            <person name="Johannesson H."/>
        </authorList>
    </citation>
    <scope>NUCLEOTIDE SEQUENCE</scope>
    <source>
        <strain evidence="7">CBS 333.67</strain>
    </source>
</reference>
<gene>
    <name evidence="7" type="ORF">B0T15DRAFT_92681</name>
</gene>
<dbReference type="InterPro" id="IPR043145">
    <property type="entry name" value="Znf_ZZ_sf"/>
</dbReference>
<dbReference type="InterPro" id="IPR013783">
    <property type="entry name" value="Ig-like_fold"/>
</dbReference>
<accession>A0AAJ0GXJ0</accession>
<dbReference type="RefSeq" id="XP_062723768.1">
    <property type="nucleotide sequence ID" value="XM_062871463.1"/>
</dbReference>
<dbReference type="EMBL" id="JAUDZG010000002">
    <property type="protein sequence ID" value="KAK3307988.1"/>
    <property type="molecule type" value="Genomic_DNA"/>
</dbReference>
<keyword evidence="1" id="KW-0479">Metal-binding</keyword>
<dbReference type="Pfam" id="PF16158">
    <property type="entry name" value="N_BRCA1_IG"/>
    <property type="match status" value="1"/>
</dbReference>
<dbReference type="InterPro" id="IPR041981">
    <property type="entry name" value="ZZZ3_ZZ"/>
</dbReference>
<evidence type="ECO:0000256" key="3">
    <source>
        <dbReference type="ARBA" id="ARBA00022833"/>
    </source>
</evidence>
<evidence type="ECO:0000256" key="1">
    <source>
        <dbReference type="ARBA" id="ARBA00022723"/>
    </source>
</evidence>
<dbReference type="Proteomes" id="UP001273166">
    <property type="component" value="Unassembled WGS sequence"/>
</dbReference>
<name>A0AAJ0GXJ0_9PEZI</name>
<feature type="region of interest" description="Disordered" evidence="5">
    <location>
        <begin position="783"/>
        <end position="826"/>
    </location>
</feature>
<keyword evidence="2 4" id="KW-0863">Zinc-finger</keyword>
<evidence type="ECO:0000256" key="2">
    <source>
        <dbReference type="ARBA" id="ARBA00022771"/>
    </source>
</evidence>
<organism evidence="7 8">
    <name type="scientific">Chaetomium strumarium</name>
    <dbReference type="NCBI Taxonomy" id="1170767"/>
    <lineage>
        <taxon>Eukaryota</taxon>
        <taxon>Fungi</taxon>
        <taxon>Dikarya</taxon>
        <taxon>Ascomycota</taxon>
        <taxon>Pezizomycotina</taxon>
        <taxon>Sordariomycetes</taxon>
        <taxon>Sordariomycetidae</taxon>
        <taxon>Sordariales</taxon>
        <taxon>Chaetomiaceae</taxon>
        <taxon>Chaetomium</taxon>
    </lineage>
</organism>
<dbReference type="CDD" id="cd02340">
    <property type="entry name" value="ZZ_NBR1_like"/>
    <property type="match status" value="1"/>
</dbReference>
<protein>
    <recommendedName>
        <fullName evidence="6">ZZ-type domain-containing protein</fullName>
    </recommendedName>
</protein>
<dbReference type="Gene3D" id="3.30.60.90">
    <property type="match status" value="4"/>
</dbReference>
<sequence length="849" mass="94096">MESQCNTEGPQPTMVTCKVTIDGAARRFKLPLSDVGINVLEGKMRTALDIPDDKDALIERWSDSLQGYMVLNQANVPAYKQLKRAAKAKLKLKFRVTTTPKESQTEEETEPESTQATNEPEEETRTSAEPTDIEREAAPTSDSNSTNVPTTSEGISAKDAPKTTVDNESTTTEQELLCQLDNLLAVNSPLTMRDAHCAPVWTVPGPVARVNYSVCCNSCDRTIPNAHYHCSTCDDGDFDLCQDCVDRGVTCKGPNHWLIKRFVQNGVIINSTTDRLAPKPKPEPQTDNVSTPAPPAREIMGRTLLDGPLAFRASIRTCNCCVTEFPDAEFVHCKDCPDYDLCKACFAKDRHGHHPGHTFVPVVESSTLEAEVVRRLSAGRGQPHPVICDGCDKRVEGVRHKCLNCPDWDYCSGCVVNAPYIHPGHRFAPIYEPLGNAARMNVVHPHIYCDGPLCTNRRSTSGSNYIIGDRYKCAVCDDTDFCASCEASPANTHNRTHPLIKFKTPVRHVNVTTTGENENGRPMPIMGDRLRRPRPAAPTRRDSERSSFLIGEVKTVVNQEPVEPAKTERTVEPAKIETAIKRLSEMMQDSMIGTSKPATTDALVATFVRDEVPDGTVFAPGDVFEQCWFLRNDGNVAWPAGCFIKFVGGDYMGQLDSEHPAASKDLDSSCESALCHKPVQPGEEFRFNVVLRAPRRSGRFVSNWRLTTKDGFRFGHRLWCDIVVEESQPVPRPPAAEEPVKQQENEAKVIKPEPELRPEHSLMIFPKLDKESPVASVHEEIKAEPISDQAVEPEADGVGVDEHSEDFEDCEDPEWEEDDIDESGFSTDEEYDVLTASDDEFVGNSVARK</sequence>
<feature type="compositionally biased region" description="Polar residues" evidence="5">
    <location>
        <begin position="140"/>
        <end position="154"/>
    </location>
</feature>
<feature type="region of interest" description="Disordered" evidence="5">
    <location>
        <begin position="273"/>
        <end position="296"/>
    </location>
</feature>
<dbReference type="GeneID" id="87890292"/>
<evidence type="ECO:0000313" key="8">
    <source>
        <dbReference type="Proteomes" id="UP001273166"/>
    </source>
</evidence>
<reference evidence="7" key="1">
    <citation type="journal article" date="2023" name="Mol. Phylogenet. Evol.">
        <title>Genome-scale phylogeny and comparative genomics of the fungal order Sordariales.</title>
        <authorList>
            <person name="Hensen N."/>
            <person name="Bonometti L."/>
            <person name="Westerberg I."/>
            <person name="Brannstrom I.O."/>
            <person name="Guillou S."/>
            <person name="Cros-Aarteil S."/>
            <person name="Calhoun S."/>
            <person name="Haridas S."/>
            <person name="Kuo A."/>
            <person name="Mondo S."/>
            <person name="Pangilinan J."/>
            <person name="Riley R."/>
            <person name="LaButti K."/>
            <person name="Andreopoulos B."/>
            <person name="Lipzen A."/>
            <person name="Chen C."/>
            <person name="Yan M."/>
            <person name="Daum C."/>
            <person name="Ng V."/>
            <person name="Clum A."/>
            <person name="Steindorff A."/>
            <person name="Ohm R.A."/>
            <person name="Martin F."/>
            <person name="Silar P."/>
            <person name="Natvig D.O."/>
            <person name="Lalanne C."/>
            <person name="Gautier V."/>
            <person name="Ament-Velasquez S.L."/>
            <person name="Kruys A."/>
            <person name="Hutchinson M.I."/>
            <person name="Powell A.J."/>
            <person name="Barry K."/>
            <person name="Miller A.N."/>
            <person name="Grigoriev I.V."/>
            <person name="Debuchy R."/>
            <person name="Gladieux P."/>
            <person name="Hiltunen Thoren M."/>
            <person name="Johannesson H."/>
        </authorList>
    </citation>
    <scope>NUCLEOTIDE SEQUENCE</scope>
    <source>
        <strain evidence="7">CBS 333.67</strain>
    </source>
</reference>
<feature type="compositionally biased region" description="Acidic residues" evidence="5">
    <location>
        <begin position="803"/>
        <end position="826"/>
    </location>
</feature>
<dbReference type="AlphaFoldDB" id="A0AAJ0GXJ0"/>
<dbReference type="PANTHER" id="PTHR20930">
    <property type="entry name" value="OVARIAN CARCINOMA ANTIGEN CA125-RELATED"/>
    <property type="match status" value="1"/>
</dbReference>
<evidence type="ECO:0000256" key="5">
    <source>
        <dbReference type="SAM" id="MobiDB-lite"/>
    </source>
</evidence>
<dbReference type="Pfam" id="PF00569">
    <property type="entry name" value="ZZ"/>
    <property type="match status" value="2"/>
</dbReference>
<comment type="caution">
    <text evidence="7">The sequence shown here is derived from an EMBL/GenBank/DDBJ whole genome shotgun (WGS) entry which is preliminary data.</text>
</comment>
<dbReference type="SMART" id="SM00291">
    <property type="entry name" value="ZnF_ZZ"/>
    <property type="match status" value="4"/>
</dbReference>
<dbReference type="SUPFAM" id="SSF57850">
    <property type="entry name" value="RING/U-box"/>
    <property type="match status" value="4"/>
</dbReference>
<evidence type="ECO:0000313" key="7">
    <source>
        <dbReference type="EMBL" id="KAK3307988.1"/>
    </source>
</evidence>
<feature type="region of interest" description="Disordered" evidence="5">
    <location>
        <begin position="512"/>
        <end position="545"/>
    </location>
</feature>
<dbReference type="Gene3D" id="2.60.40.10">
    <property type="entry name" value="Immunoglobulins"/>
    <property type="match status" value="1"/>
</dbReference>
<feature type="region of interest" description="Disordered" evidence="5">
    <location>
        <begin position="97"/>
        <end position="170"/>
    </location>
</feature>
<keyword evidence="3" id="KW-0862">Zinc</keyword>
<evidence type="ECO:0000256" key="4">
    <source>
        <dbReference type="PROSITE-ProRule" id="PRU00228"/>
    </source>
</evidence>